<evidence type="ECO:0000256" key="6">
    <source>
        <dbReference type="ARBA" id="ARBA00023295"/>
    </source>
</evidence>
<gene>
    <name evidence="13" type="ORF">GGI25_004397</name>
</gene>
<evidence type="ECO:0000256" key="10">
    <source>
        <dbReference type="RuleBase" id="RU361153"/>
    </source>
</evidence>
<evidence type="ECO:0000259" key="12">
    <source>
        <dbReference type="Pfam" id="PF00150"/>
    </source>
</evidence>
<feature type="chain" id="PRO_5040957354" description="glucan 1,3-beta-glucosidase" evidence="11">
    <location>
        <begin position="22"/>
        <end position="416"/>
    </location>
</feature>
<dbReference type="EMBL" id="JANBTW010000058">
    <property type="protein sequence ID" value="KAJ2674376.1"/>
    <property type="molecule type" value="Genomic_DNA"/>
</dbReference>
<organism evidence="13 14">
    <name type="scientific">Coemansia spiralis</name>
    <dbReference type="NCBI Taxonomy" id="417178"/>
    <lineage>
        <taxon>Eukaryota</taxon>
        <taxon>Fungi</taxon>
        <taxon>Fungi incertae sedis</taxon>
        <taxon>Zoopagomycota</taxon>
        <taxon>Kickxellomycotina</taxon>
        <taxon>Kickxellomycetes</taxon>
        <taxon>Kickxellales</taxon>
        <taxon>Kickxellaceae</taxon>
        <taxon>Coemansia</taxon>
    </lineage>
</organism>
<evidence type="ECO:0000256" key="8">
    <source>
        <dbReference type="ARBA" id="ARBA00036824"/>
    </source>
</evidence>
<dbReference type="GO" id="GO:0071555">
    <property type="term" value="P:cell wall organization"/>
    <property type="evidence" value="ECO:0007669"/>
    <property type="project" value="UniProtKB-KW"/>
</dbReference>
<sequence length="416" mass="47102">MLFISMVALLLTAMLGAVSLASPALIKRQEYELVRGVNLGGLFVLEPWITPSLFEEWAHTPKSAVVDEWNYCAFLGKQECQRRLYQHWASWVQESDLSTLANININTIRIPIGYWALMPNLSEPYVQGQIPFLKNILSWAGKYRLRVILDLHGVPGSQNGFDNSGQRGEIRWTKDTKDIQRSLDSLAVLASIANEYPSVVAIQAVNEPANWGVSKRTITQFYNMAYSTIKAIAPHVAVVFHDAFLPQKEWADIIPRNLTDSFLDTHIYHVFVDELLELSAKEHIDKACKDGDGIGQFNGRTRTICGEFSLATTDCARWLNGFQRGARWDGSYLTKAPITEDATCHGQERIESWNSKKKQFMKTFAMAQLQAYERGSGWIFWNFKTETADEWNYMKLVEAGIIPNSPVGSEYNVCSK</sequence>
<evidence type="ECO:0000313" key="13">
    <source>
        <dbReference type="EMBL" id="KAJ2674376.1"/>
    </source>
</evidence>
<evidence type="ECO:0000256" key="4">
    <source>
        <dbReference type="ARBA" id="ARBA00022729"/>
    </source>
</evidence>
<dbReference type="InterPro" id="IPR050386">
    <property type="entry name" value="Glycosyl_hydrolase_5"/>
</dbReference>
<evidence type="ECO:0000256" key="11">
    <source>
        <dbReference type="SAM" id="SignalP"/>
    </source>
</evidence>
<dbReference type="Proteomes" id="UP001151518">
    <property type="component" value="Unassembled WGS sequence"/>
</dbReference>
<evidence type="ECO:0000256" key="9">
    <source>
        <dbReference type="ARBA" id="ARBA00038929"/>
    </source>
</evidence>
<dbReference type="GO" id="GO:0004338">
    <property type="term" value="F:glucan exo-1,3-beta-glucosidase activity"/>
    <property type="evidence" value="ECO:0007669"/>
    <property type="project" value="UniProtKB-EC"/>
</dbReference>
<dbReference type="GO" id="GO:0005576">
    <property type="term" value="C:extracellular region"/>
    <property type="evidence" value="ECO:0007669"/>
    <property type="project" value="UniProtKB-SubCell"/>
</dbReference>
<comment type="similarity">
    <text evidence="2 10">Belongs to the glycosyl hydrolase 5 (cellulase A) family.</text>
</comment>
<dbReference type="PANTHER" id="PTHR31297:SF1">
    <property type="entry name" value="GLUCAN 1,3-BETA-GLUCOSIDASE I_II-RELATED"/>
    <property type="match status" value="1"/>
</dbReference>
<reference evidence="13" key="1">
    <citation type="submission" date="2022-07" db="EMBL/GenBank/DDBJ databases">
        <title>Phylogenomic reconstructions and comparative analyses of Kickxellomycotina fungi.</title>
        <authorList>
            <person name="Reynolds N.K."/>
            <person name="Stajich J.E."/>
            <person name="Barry K."/>
            <person name="Grigoriev I.V."/>
            <person name="Crous P."/>
            <person name="Smith M.E."/>
        </authorList>
    </citation>
    <scope>NUCLEOTIDE SEQUENCE</scope>
    <source>
        <strain evidence="13">NRRL 3115</strain>
    </source>
</reference>
<dbReference type="PANTHER" id="PTHR31297">
    <property type="entry name" value="GLUCAN ENDO-1,6-BETA-GLUCOSIDASE B"/>
    <property type="match status" value="1"/>
</dbReference>
<keyword evidence="4 11" id="KW-0732">Signal</keyword>
<comment type="subcellular location">
    <subcellularLocation>
        <location evidence="1">Secreted</location>
    </subcellularLocation>
</comment>
<dbReference type="GO" id="GO:0009251">
    <property type="term" value="P:glucan catabolic process"/>
    <property type="evidence" value="ECO:0007669"/>
    <property type="project" value="TreeGrafter"/>
</dbReference>
<evidence type="ECO:0000313" key="14">
    <source>
        <dbReference type="Proteomes" id="UP001151518"/>
    </source>
</evidence>
<evidence type="ECO:0000256" key="3">
    <source>
        <dbReference type="ARBA" id="ARBA00022525"/>
    </source>
</evidence>
<feature type="signal peptide" evidence="11">
    <location>
        <begin position="1"/>
        <end position="21"/>
    </location>
</feature>
<protein>
    <recommendedName>
        <fullName evidence="9">glucan 1,3-beta-glucosidase</fullName>
        <ecNumber evidence="9">3.2.1.58</ecNumber>
    </recommendedName>
</protein>
<dbReference type="AlphaFoldDB" id="A0A9W8G5N6"/>
<keyword evidence="3" id="KW-0964">Secreted</keyword>
<dbReference type="GO" id="GO:0009986">
    <property type="term" value="C:cell surface"/>
    <property type="evidence" value="ECO:0007669"/>
    <property type="project" value="TreeGrafter"/>
</dbReference>
<accession>A0A9W8G5N6</accession>
<dbReference type="EC" id="3.2.1.58" evidence="9"/>
<dbReference type="InterPro" id="IPR001547">
    <property type="entry name" value="Glyco_hydro_5"/>
</dbReference>
<evidence type="ECO:0000256" key="1">
    <source>
        <dbReference type="ARBA" id="ARBA00004613"/>
    </source>
</evidence>
<evidence type="ECO:0000256" key="2">
    <source>
        <dbReference type="ARBA" id="ARBA00005641"/>
    </source>
</evidence>
<dbReference type="OrthoDB" id="62120at2759"/>
<keyword evidence="6 10" id="KW-0326">Glycosidase</keyword>
<keyword evidence="7" id="KW-0961">Cell wall biogenesis/degradation</keyword>
<keyword evidence="5 10" id="KW-0378">Hydrolase</keyword>
<name>A0A9W8G5N6_9FUNG</name>
<feature type="domain" description="Glycoside hydrolase family 5" evidence="12">
    <location>
        <begin position="87"/>
        <end position="240"/>
    </location>
</feature>
<evidence type="ECO:0000256" key="7">
    <source>
        <dbReference type="ARBA" id="ARBA00023316"/>
    </source>
</evidence>
<comment type="caution">
    <text evidence="13">The sequence shown here is derived from an EMBL/GenBank/DDBJ whole genome shotgun (WGS) entry which is preliminary data.</text>
</comment>
<comment type="catalytic activity">
    <reaction evidence="8">
        <text>Successive hydrolysis of beta-D-glucose units from the non-reducing ends of (1-&gt;3)-beta-D-glucans, releasing alpha-glucose.</text>
        <dbReference type="EC" id="3.2.1.58"/>
    </reaction>
</comment>
<dbReference type="SUPFAM" id="SSF51445">
    <property type="entry name" value="(Trans)glycosidases"/>
    <property type="match status" value="1"/>
</dbReference>
<dbReference type="Gene3D" id="3.20.20.80">
    <property type="entry name" value="Glycosidases"/>
    <property type="match status" value="1"/>
</dbReference>
<evidence type="ECO:0000256" key="5">
    <source>
        <dbReference type="ARBA" id="ARBA00022801"/>
    </source>
</evidence>
<dbReference type="InterPro" id="IPR017853">
    <property type="entry name" value="GH"/>
</dbReference>
<proteinExistence type="inferred from homology"/>
<dbReference type="Pfam" id="PF00150">
    <property type="entry name" value="Cellulase"/>
    <property type="match status" value="1"/>
</dbReference>